<sequence>MAYTQLEPINEGVLTRLTDCLLCRGSCRSCLWWCWEFICCPASDEEVEILGPFPAQTPSWLVDDCVDEDMDPGIKQVDSMQIPPDTVSNQRYSSSEMSRSTFSLARQLSSLDARRPSSPLVDVKPIEFWAMGPRKEVIQPLRRPHPPPDDYFRKLEPRLYSLDSSGDDVESLTDNEILLRYQLG</sequence>
<dbReference type="AlphaFoldDB" id="A0ABD0X3R3"/>
<organism evidence="1 2">
    <name type="scientific">Umbra pygmaea</name>
    <name type="common">Eastern mudminnow</name>
    <dbReference type="NCBI Taxonomy" id="75934"/>
    <lineage>
        <taxon>Eukaryota</taxon>
        <taxon>Metazoa</taxon>
        <taxon>Chordata</taxon>
        <taxon>Craniata</taxon>
        <taxon>Vertebrata</taxon>
        <taxon>Euteleostomi</taxon>
        <taxon>Actinopterygii</taxon>
        <taxon>Neopterygii</taxon>
        <taxon>Teleostei</taxon>
        <taxon>Protacanthopterygii</taxon>
        <taxon>Esociformes</taxon>
        <taxon>Umbridae</taxon>
        <taxon>Umbra</taxon>
    </lineage>
</organism>
<name>A0ABD0X3R3_UMBPY</name>
<evidence type="ECO:0000313" key="1">
    <source>
        <dbReference type="EMBL" id="KAL0992599.1"/>
    </source>
</evidence>
<proteinExistence type="predicted"/>
<dbReference type="EMBL" id="JAGEUA010000003">
    <property type="protein sequence ID" value="KAL0992599.1"/>
    <property type="molecule type" value="Genomic_DNA"/>
</dbReference>
<dbReference type="Proteomes" id="UP001557470">
    <property type="component" value="Unassembled WGS sequence"/>
</dbReference>
<evidence type="ECO:0000313" key="2">
    <source>
        <dbReference type="Proteomes" id="UP001557470"/>
    </source>
</evidence>
<accession>A0ABD0X3R3</accession>
<feature type="non-terminal residue" evidence="1">
    <location>
        <position position="184"/>
    </location>
</feature>
<keyword evidence="2" id="KW-1185">Reference proteome</keyword>
<reference evidence="1 2" key="1">
    <citation type="submission" date="2024-06" db="EMBL/GenBank/DDBJ databases">
        <authorList>
            <person name="Pan Q."/>
            <person name="Wen M."/>
            <person name="Jouanno E."/>
            <person name="Zahm M."/>
            <person name="Klopp C."/>
            <person name="Cabau C."/>
            <person name="Louis A."/>
            <person name="Berthelot C."/>
            <person name="Parey E."/>
            <person name="Roest Crollius H."/>
            <person name="Montfort J."/>
            <person name="Robinson-Rechavi M."/>
            <person name="Bouchez O."/>
            <person name="Lampietro C."/>
            <person name="Lopez Roques C."/>
            <person name="Donnadieu C."/>
            <person name="Postlethwait J."/>
            <person name="Bobe J."/>
            <person name="Verreycken H."/>
            <person name="Guiguen Y."/>
        </authorList>
    </citation>
    <scope>NUCLEOTIDE SEQUENCE [LARGE SCALE GENOMIC DNA]</scope>
    <source>
        <strain evidence="1">Up_M1</strain>
        <tissue evidence="1">Testis</tissue>
    </source>
</reference>
<protein>
    <submittedName>
        <fullName evidence="1">Uncharacterized protein</fullName>
    </submittedName>
</protein>
<gene>
    <name evidence="1" type="ORF">UPYG_G00095560</name>
</gene>
<comment type="caution">
    <text evidence="1">The sequence shown here is derived from an EMBL/GenBank/DDBJ whole genome shotgun (WGS) entry which is preliminary data.</text>
</comment>